<dbReference type="EMBL" id="JAIWYP010000006">
    <property type="protein sequence ID" value="KAH3806511.1"/>
    <property type="molecule type" value="Genomic_DNA"/>
</dbReference>
<keyword evidence="8" id="KW-1185">Reference proteome</keyword>
<dbReference type="GO" id="GO:0005886">
    <property type="term" value="C:plasma membrane"/>
    <property type="evidence" value="ECO:0007669"/>
    <property type="project" value="TreeGrafter"/>
</dbReference>
<sequence length="251" mass="29135">MAMWFTVSLAVFRYILVCHHGIGNRLCSLQRAILTIAIIVIANIFVAIPDLFLYRVVKQNDLGYNFSGYRFIDSHLVEKYSFYKAFNFWFYGVSMKVVPCILLILLSTMVIVAMRQASERRVRLLQQTRPADHDTNHEHTRTTWMLVSVVMFSVLTEMPHGILVMVSGLNKAFFKEVYSKLNDVIDLLILLNSAVNFVLYCIMSHKFRYTFKNLFVVNLRCGKRKVQNLRVNGHTNGVPYFISTNMENTRL</sequence>
<gene>
    <name evidence="7" type="ORF">DPMN_134832</name>
</gene>
<dbReference type="SUPFAM" id="SSF81321">
    <property type="entry name" value="Family A G protein-coupled receptor-like"/>
    <property type="match status" value="1"/>
</dbReference>
<evidence type="ECO:0000256" key="5">
    <source>
        <dbReference type="SAM" id="Phobius"/>
    </source>
</evidence>
<protein>
    <recommendedName>
        <fullName evidence="6">G-protein coupled receptors family 1 profile domain-containing protein</fullName>
    </recommendedName>
</protein>
<evidence type="ECO:0000256" key="4">
    <source>
        <dbReference type="ARBA" id="ARBA00023136"/>
    </source>
</evidence>
<keyword evidence="3 5" id="KW-1133">Transmembrane helix</keyword>
<dbReference type="PANTHER" id="PTHR46273:SF4">
    <property type="entry name" value="AT19640P"/>
    <property type="match status" value="1"/>
</dbReference>
<feature type="transmembrane region" description="Helical" evidence="5">
    <location>
        <begin position="144"/>
        <end position="164"/>
    </location>
</feature>
<keyword evidence="2 5" id="KW-0812">Transmembrane</keyword>
<dbReference type="GO" id="GO:0008528">
    <property type="term" value="F:G protein-coupled peptide receptor activity"/>
    <property type="evidence" value="ECO:0007669"/>
    <property type="project" value="InterPro"/>
</dbReference>
<evidence type="ECO:0000313" key="8">
    <source>
        <dbReference type="Proteomes" id="UP000828390"/>
    </source>
</evidence>
<dbReference type="CDD" id="cd14978">
    <property type="entry name" value="7tmA_FMRFamide_R-like"/>
    <property type="match status" value="1"/>
</dbReference>
<evidence type="ECO:0000256" key="3">
    <source>
        <dbReference type="ARBA" id="ARBA00022989"/>
    </source>
</evidence>
<accession>A0A9D4JB20</accession>
<evidence type="ECO:0000259" key="6">
    <source>
        <dbReference type="PROSITE" id="PS50262"/>
    </source>
</evidence>
<evidence type="ECO:0000313" key="7">
    <source>
        <dbReference type="EMBL" id="KAH3806511.1"/>
    </source>
</evidence>
<feature type="transmembrane region" description="Helical" evidence="5">
    <location>
        <begin position="32"/>
        <end position="54"/>
    </location>
</feature>
<dbReference type="InterPro" id="IPR017452">
    <property type="entry name" value="GPCR_Rhodpsn_7TM"/>
</dbReference>
<dbReference type="Proteomes" id="UP000828390">
    <property type="component" value="Unassembled WGS sequence"/>
</dbReference>
<proteinExistence type="predicted"/>
<dbReference type="PANTHER" id="PTHR46273">
    <property type="entry name" value="MYOSUPPRESSIN RECEPTOR 1, ISOFORM B-RELATED"/>
    <property type="match status" value="1"/>
</dbReference>
<dbReference type="Pfam" id="PF10324">
    <property type="entry name" value="7TM_GPCR_Srw"/>
    <property type="match status" value="1"/>
</dbReference>
<comment type="subcellular location">
    <subcellularLocation>
        <location evidence="1">Membrane</location>
    </subcellularLocation>
</comment>
<dbReference type="InterPro" id="IPR053219">
    <property type="entry name" value="GPCR_Dmsr-1"/>
</dbReference>
<reference evidence="7" key="1">
    <citation type="journal article" date="2019" name="bioRxiv">
        <title>The Genome of the Zebra Mussel, Dreissena polymorpha: A Resource for Invasive Species Research.</title>
        <authorList>
            <person name="McCartney M.A."/>
            <person name="Auch B."/>
            <person name="Kono T."/>
            <person name="Mallez S."/>
            <person name="Zhang Y."/>
            <person name="Obille A."/>
            <person name="Becker A."/>
            <person name="Abrahante J.E."/>
            <person name="Garbe J."/>
            <person name="Badalamenti J.P."/>
            <person name="Herman A."/>
            <person name="Mangelson H."/>
            <person name="Liachko I."/>
            <person name="Sullivan S."/>
            <person name="Sone E.D."/>
            <person name="Koren S."/>
            <person name="Silverstein K.A.T."/>
            <person name="Beckman K.B."/>
            <person name="Gohl D.M."/>
        </authorList>
    </citation>
    <scope>NUCLEOTIDE SEQUENCE</scope>
    <source>
        <strain evidence="7">Duluth1</strain>
        <tissue evidence="7">Whole animal</tissue>
    </source>
</reference>
<dbReference type="PROSITE" id="PS50262">
    <property type="entry name" value="G_PROTEIN_RECEP_F1_2"/>
    <property type="match status" value="1"/>
</dbReference>
<feature type="transmembrane region" description="Helical" evidence="5">
    <location>
        <begin position="184"/>
        <end position="203"/>
    </location>
</feature>
<reference evidence="7" key="2">
    <citation type="submission" date="2020-11" db="EMBL/GenBank/DDBJ databases">
        <authorList>
            <person name="McCartney M.A."/>
            <person name="Auch B."/>
            <person name="Kono T."/>
            <person name="Mallez S."/>
            <person name="Becker A."/>
            <person name="Gohl D.M."/>
            <person name="Silverstein K.A.T."/>
            <person name="Koren S."/>
            <person name="Bechman K.B."/>
            <person name="Herman A."/>
            <person name="Abrahante J.E."/>
            <person name="Garbe J."/>
        </authorList>
    </citation>
    <scope>NUCLEOTIDE SEQUENCE</scope>
    <source>
        <strain evidence="7">Duluth1</strain>
        <tissue evidence="7">Whole animal</tissue>
    </source>
</reference>
<feature type="domain" description="G-protein coupled receptors family 1 profile" evidence="6">
    <location>
        <begin position="1"/>
        <end position="200"/>
    </location>
</feature>
<dbReference type="InterPro" id="IPR019427">
    <property type="entry name" value="7TM_GPCR_serpentine_rcpt_Srw"/>
</dbReference>
<dbReference type="AlphaFoldDB" id="A0A9D4JB20"/>
<organism evidence="7 8">
    <name type="scientific">Dreissena polymorpha</name>
    <name type="common">Zebra mussel</name>
    <name type="synonym">Mytilus polymorpha</name>
    <dbReference type="NCBI Taxonomy" id="45954"/>
    <lineage>
        <taxon>Eukaryota</taxon>
        <taxon>Metazoa</taxon>
        <taxon>Spiralia</taxon>
        <taxon>Lophotrochozoa</taxon>
        <taxon>Mollusca</taxon>
        <taxon>Bivalvia</taxon>
        <taxon>Autobranchia</taxon>
        <taxon>Heteroconchia</taxon>
        <taxon>Euheterodonta</taxon>
        <taxon>Imparidentia</taxon>
        <taxon>Neoheterodontei</taxon>
        <taxon>Myida</taxon>
        <taxon>Dreissenoidea</taxon>
        <taxon>Dreissenidae</taxon>
        <taxon>Dreissena</taxon>
    </lineage>
</organism>
<dbReference type="Gene3D" id="1.20.1070.10">
    <property type="entry name" value="Rhodopsin 7-helix transmembrane proteins"/>
    <property type="match status" value="1"/>
</dbReference>
<feature type="transmembrane region" description="Helical" evidence="5">
    <location>
        <begin position="88"/>
        <end position="114"/>
    </location>
</feature>
<comment type="caution">
    <text evidence="7">The sequence shown here is derived from an EMBL/GenBank/DDBJ whole genome shotgun (WGS) entry which is preliminary data.</text>
</comment>
<evidence type="ECO:0000256" key="1">
    <source>
        <dbReference type="ARBA" id="ARBA00004370"/>
    </source>
</evidence>
<name>A0A9D4JB20_DREPO</name>
<keyword evidence="4 5" id="KW-0472">Membrane</keyword>
<evidence type="ECO:0000256" key="2">
    <source>
        <dbReference type="ARBA" id="ARBA00022692"/>
    </source>
</evidence>